<organism evidence="5 6">
    <name type="scientific">Marseilla massiliensis</name>
    <dbReference type="NCBI Taxonomy" id="1841864"/>
    <lineage>
        <taxon>Bacteria</taxon>
        <taxon>Pseudomonadati</taxon>
        <taxon>Bacteroidota</taxon>
        <taxon>Bacteroidia</taxon>
        <taxon>Bacteroidales</taxon>
        <taxon>Prevotellaceae</taxon>
        <taxon>Marseilla</taxon>
    </lineage>
</organism>
<comment type="caution">
    <text evidence="5">The sequence shown here is derived from an EMBL/GenBank/DDBJ whole genome shotgun (WGS) entry which is preliminary data.</text>
</comment>
<dbReference type="Gene3D" id="1.10.10.60">
    <property type="entry name" value="Homeodomain-like"/>
    <property type="match status" value="1"/>
</dbReference>
<evidence type="ECO:0000256" key="2">
    <source>
        <dbReference type="ARBA" id="ARBA00023125"/>
    </source>
</evidence>
<dbReference type="RefSeq" id="WP_205103504.1">
    <property type="nucleotide sequence ID" value="NZ_JACJJG010000009.1"/>
</dbReference>
<evidence type="ECO:0000256" key="3">
    <source>
        <dbReference type="ARBA" id="ARBA00023163"/>
    </source>
</evidence>
<evidence type="ECO:0000313" key="5">
    <source>
        <dbReference type="EMBL" id="MBM6672946.1"/>
    </source>
</evidence>
<keyword evidence="2" id="KW-0238">DNA-binding</keyword>
<sequence>MKTGNEDVVTVSTVEEYASLFGCPPVCHPLLSVCRLSAVKDYIPVGKPVRLNLYTITIKDKTTCNARYGWRTYDFTRGCMSFFAPGQVHSWDEKTENIGRWGLLLAFHPDFIRKYPLGTRIDRMKFFSYDVSEALHISDMERKVVENIMENIESEYRQNIDAHTQDIIVSQLEVLLNYSERFYTRQFQTRSSVEPDVLARVRGLLQKHMDEHRREFISVNALAGELNMSPHYLSDFLRSQTGMNTQQHIHSFLIERAKSLLVTTPLSVSEIAYRLGFEYPQHFNRLFKSKTGITPLEYRNMN</sequence>
<keyword evidence="3" id="KW-0804">Transcription</keyword>
<dbReference type="InterPro" id="IPR018060">
    <property type="entry name" value="HTH_AraC"/>
</dbReference>
<dbReference type="InterPro" id="IPR009057">
    <property type="entry name" value="Homeodomain-like_sf"/>
</dbReference>
<feature type="domain" description="HTH araC/xylS-type" evidence="4">
    <location>
        <begin position="199"/>
        <end position="301"/>
    </location>
</feature>
<dbReference type="SMART" id="SM00342">
    <property type="entry name" value="HTH_ARAC"/>
    <property type="match status" value="1"/>
</dbReference>
<dbReference type="EMBL" id="JACJJG010000009">
    <property type="protein sequence ID" value="MBM6672946.1"/>
    <property type="molecule type" value="Genomic_DNA"/>
</dbReference>
<reference evidence="5" key="2">
    <citation type="journal article" date="2021" name="Sci. Rep.">
        <title>The distribution of antibiotic resistance genes in chicken gut microbiota commensals.</title>
        <authorList>
            <person name="Juricova H."/>
            <person name="Matiasovicova J."/>
            <person name="Kubasova T."/>
            <person name="Cejkova D."/>
            <person name="Rychlik I."/>
        </authorList>
    </citation>
    <scope>NUCLEOTIDE SEQUENCE</scope>
    <source>
        <strain evidence="5">An824</strain>
    </source>
</reference>
<dbReference type="SUPFAM" id="SSF46689">
    <property type="entry name" value="Homeodomain-like"/>
    <property type="match status" value="1"/>
</dbReference>
<dbReference type="GO" id="GO:0043565">
    <property type="term" value="F:sequence-specific DNA binding"/>
    <property type="evidence" value="ECO:0007669"/>
    <property type="project" value="InterPro"/>
</dbReference>
<dbReference type="GO" id="GO:0003700">
    <property type="term" value="F:DNA-binding transcription factor activity"/>
    <property type="evidence" value="ECO:0007669"/>
    <property type="project" value="InterPro"/>
</dbReference>
<keyword evidence="1" id="KW-0805">Transcription regulation</keyword>
<dbReference type="PROSITE" id="PS01124">
    <property type="entry name" value="HTH_ARAC_FAMILY_2"/>
    <property type="match status" value="1"/>
</dbReference>
<dbReference type="Pfam" id="PF12833">
    <property type="entry name" value="HTH_18"/>
    <property type="match status" value="1"/>
</dbReference>
<name>A0A938WQR9_9BACT</name>
<evidence type="ECO:0000256" key="1">
    <source>
        <dbReference type="ARBA" id="ARBA00023015"/>
    </source>
</evidence>
<gene>
    <name evidence="5" type="ORF">H6A34_03535</name>
</gene>
<keyword evidence="6" id="KW-1185">Reference proteome</keyword>
<dbReference type="PRINTS" id="PR00032">
    <property type="entry name" value="HTHARAC"/>
</dbReference>
<dbReference type="InterPro" id="IPR020449">
    <property type="entry name" value="Tscrpt_reg_AraC-type_HTH"/>
</dbReference>
<accession>A0A938WQR9</accession>
<reference evidence="5" key="1">
    <citation type="submission" date="2020-08" db="EMBL/GenBank/DDBJ databases">
        <authorList>
            <person name="Cejkova D."/>
            <person name="Kubasova T."/>
            <person name="Jahodarova E."/>
            <person name="Rychlik I."/>
        </authorList>
    </citation>
    <scope>NUCLEOTIDE SEQUENCE</scope>
    <source>
        <strain evidence="5">An824</strain>
    </source>
</reference>
<protein>
    <submittedName>
        <fullName evidence="5">Helix-turn-helix transcriptional regulator</fullName>
    </submittedName>
</protein>
<dbReference type="Proteomes" id="UP000706891">
    <property type="component" value="Unassembled WGS sequence"/>
</dbReference>
<dbReference type="AlphaFoldDB" id="A0A938WQR9"/>
<evidence type="ECO:0000259" key="4">
    <source>
        <dbReference type="PROSITE" id="PS01124"/>
    </source>
</evidence>
<dbReference type="PANTHER" id="PTHR43280">
    <property type="entry name" value="ARAC-FAMILY TRANSCRIPTIONAL REGULATOR"/>
    <property type="match status" value="1"/>
</dbReference>
<proteinExistence type="predicted"/>
<evidence type="ECO:0000313" key="6">
    <source>
        <dbReference type="Proteomes" id="UP000706891"/>
    </source>
</evidence>
<dbReference type="PANTHER" id="PTHR43280:SF32">
    <property type="entry name" value="TRANSCRIPTIONAL REGULATORY PROTEIN"/>
    <property type="match status" value="1"/>
</dbReference>